<evidence type="ECO:0000256" key="3">
    <source>
        <dbReference type="ARBA" id="ARBA00022475"/>
    </source>
</evidence>
<keyword evidence="7 8" id="KW-0472">Membrane</keyword>
<dbReference type="InterPro" id="IPR020846">
    <property type="entry name" value="MFS_dom"/>
</dbReference>
<dbReference type="Gene3D" id="1.20.1250.20">
    <property type="entry name" value="MFS general substrate transporter like domains"/>
    <property type="match status" value="2"/>
</dbReference>
<dbReference type="PATRIC" id="fig|1122169.6.peg.2077"/>
<dbReference type="Proteomes" id="UP000054600">
    <property type="component" value="Unassembled WGS sequence"/>
</dbReference>
<evidence type="ECO:0000259" key="9">
    <source>
        <dbReference type="PROSITE" id="PS50850"/>
    </source>
</evidence>
<comment type="subcellular location">
    <subcellularLocation>
        <location evidence="1">Cell membrane</location>
        <topology evidence="1">Multi-pass membrane protein</topology>
    </subcellularLocation>
</comment>
<dbReference type="InterPro" id="IPR036259">
    <property type="entry name" value="MFS_trans_sf"/>
</dbReference>
<feature type="transmembrane region" description="Helical" evidence="8">
    <location>
        <begin position="389"/>
        <end position="408"/>
    </location>
</feature>
<dbReference type="FunFam" id="1.20.1250.20:FF:000001">
    <property type="entry name" value="Dicarboxylate MFS transporter"/>
    <property type="match status" value="1"/>
</dbReference>
<comment type="caution">
    <text evidence="10">The sequence shown here is derived from an EMBL/GenBank/DDBJ whole genome shotgun (WGS) entry which is preliminary data.</text>
</comment>
<feature type="transmembrane region" description="Helical" evidence="8">
    <location>
        <begin position="107"/>
        <end position="131"/>
    </location>
</feature>
<dbReference type="PANTHER" id="PTHR43528:SF7">
    <property type="entry name" value="MFS TRANSPORTER"/>
    <property type="match status" value="1"/>
</dbReference>
<keyword evidence="11" id="KW-1185">Reference proteome</keyword>
<dbReference type="eggNOG" id="COG0477">
    <property type="taxonomic scope" value="Bacteria"/>
</dbReference>
<dbReference type="AlphaFoldDB" id="A0A0W0YT20"/>
<evidence type="ECO:0000256" key="6">
    <source>
        <dbReference type="ARBA" id="ARBA00022989"/>
    </source>
</evidence>
<feature type="transmembrane region" description="Helical" evidence="8">
    <location>
        <begin position="20"/>
        <end position="38"/>
    </location>
</feature>
<keyword evidence="5" id="KW-0769">Symport</keyword>
<keyword evidence="6 8" id="KW-1133">Transmembrane helix</keyword>
<dbReference type="GO" id="GO:0005886">
    <property type="term" value="C:plasma membrane"/>
    <property type="evidence" value="ECO:0007669"/>
    <property type="project" value="UniProtKB-SubCell"/>
</dbReference>
<feature type="transmembrane region" description="Helical" evidence="8">
    <location>
        <begin position="44"/>
        <end position="68"/>
    </location>
</feature>
<feature type="domain" description="Major facilitator superfamily (MFS) profile" evidence="9">
    <location>
        <begin position="8"/>
        <end position="413"/>
    </location>
</feature>
<feature type="transmembrane region" description="Helical" evidence="8">
    <location>
        <begin position="231"/>
        <end position="256"/>
    </location>
</feature>
<feature type="transmembrane region" description="Helical" evidence="8">
    <location>
        <begin position="322"/>
        <end position="341"/>
    </location>
</feature>
<name>A0A0W0YT20_9GAMM</name>
<keyword evidence="2" id="KW-0813">Transport</keyword>
<evidence type="ECO:0000256" key="5">
    <source>
        <dbReference type="ARBA" id="ARBA00022847"/>
    </source>
</evidence>
<dbReference type="PROSITE" id="PS50850">
    <property type="entry name" value="MFS"/>
    <property type="match status" value="1"/>
</dbReference>
<gene>
    <name evidence="10" type="ORF">Lsha_1809</name>
</gene>
<dbReference type="InterPro" id="IPR051084">
    <property type="entry name" value="H+-coupled_symporters"/>
</dbReference>
<keyword evidence="4 8" id="KW-0812">Transmembrane</keyword>
<dbReference type="STRING" id="1122169.Lsha_1809"/>
<proteinExistence type="predicted"/>
<feature type="transmembrane region" description="Helical" evidence="8">
    <location>
        <begin position="297"/>
        <end position="316"/>
    </location>
</feature>
<protein>
    <submittedName>
        <fullName evidence="10">Major facilitator family transporter</fullName>
    </submittedName>
</protein>
<keyword evidence="3" id="KW-1003">Cell membrane</keyword>
<feature type="transmembrane region" description="Helical" evidence="8">
    <location>
        <begin position="179"/>
        <end position="198"/>
    </location>
</feature>
<evidence type="ECO:0000313" key="10">
    <source>
        <dbReference type="EMBL" id="KTD60059.1"/>
    </source>
</evidence>
<sequence>MHKDQRKLLILSSLGGVLEFYDFIIFALFAGYISNAFFPASNELASLLITFATFAIGYLVRPLGGIVFGHFGDRIGRKATFTVSILIMALATLGIACIPTYDVIGITAPVLVIFCRILQGLSIGGEIPGAITYVSESFTEYKGLACGIIFCALTLGVVLGSVVHASIISLFSETQMNSYGWRIPFALGGIFGLLSYVLRKDLHESSSFLSIGHDVEKFPVITVFRKQFRSVIAGAFLAALCAVIITSFFLFIPAYFTNVLHLPANTYIWERTIAIACGSSLTVFFGYMTDVFNVRRLIMVLAIMTALLAYPVFLIYVSYPGLYFLSFIASAILLGFSAGIIPRLLSELFPTNIRYSGIAVSYNFGFAIFGGLTPFISLSLIYYTDKPTIPALYLITVSSLTIMSLFFIRRQYNKNDFVACISEA</sequence>
<reference evidence="10 11" key="1">
    <citation type="submission" date="2015-11" db="EMBL/GenBank/DDBJ databases">
        <title>Genomic analysis of 38 Legionella species identifies large and diverse effector repertoires.</title>
        <authorList>
            <person name="Burstein D."/>
            <person name="Amaro F."/>
            <person name="Zusman T."/>
            <person name="Lifshitz Z."/>
            <person name="Cohen O."/>
            <person name="Gilbert J.A."/>
            <person name="Pupko T."/>
            <person name="Shuman H.A."/>
            <person name="Segal G."/>
        </authorList>
    </citation>
    <scope>NUCLEOTIDE SEQUENCE [LARGE SCALE GENOMIC DNA]</scope>
    <source>
        <strain evidence="10 11">ATCC 49655</strain>
    </source>
</reference>
<dbReference type="RefSeq" id="WP_018576071.1">
    <property type="nucleotide sequence ID" value="NZ_KB892382.1"/>
</dbReference>
<feature type="transmembrane region" description="Helical" evidence="8">
    <location>
        <begin position="362"/>
        <end position="383"/>
    </location>
</feature>
<dbReference type="EMBL" id="LNYW01000046">
    <property type="protein sequence ID" value="KTD60059.1"/>
    <property type="molecule type" value="Genomic_DNA"/>
</dbReference>
<evidence type="ECO:0000256" key="4">
    <source>
        <dbReference type="ARBA" id="ARBA00022692"/>
    </source>
</evidence>
<evidence type="ECO:0000256" key="7">
    <source>
        <dbReference type="ARBA" id="ARBA00023136"/>
    </source>
</evidence>
<accession>A0A0W0YT20</accession>
<evidence type="ECO:0000256" key="1">
    <source>
        <dbReference type="ARBA" id="ARBA00004651"/>
    </source>
</evidence>
<dbReference type="InterPro" id="IPR011701">
    <property type="entry name" value="MFS"/>
</dbReference>
<dbReference type="PANTHER" id="PTHR43528">
    <property type="entry name" value="ALPHA-KETOGLUTARATE PERMEASE"/>
    <property type="match status" value="1"/>
</dbReference>
<dbReference type="Pfam" id="PF07690">
    <property type="entry name" value="MFS_1"/>
    <property type="match status" value="1"/>
</dbReference>
<organism evidence="10 11">
    <name type="scientific">Legionella shakespearei DSM 23087</name>
    <dbReference type="NCBI Taxonomy" id="1122169"/>
    <lineage>
        <taxon>Bacteria</taxon>
        <taxon>Pseudomonadati</taxon>
        <taxon>Pseudomonadota</taxon>
        <taxon>Gammaproteobacteria</taxon>
        <taxon>Legionellales</taxon>
        <taxon>Legionellaceae</taxon>
        <taxon>Legionella</taxon>
    </lineage>
</organism>
<evidence type="ECO:0000313" key="11">
    <source>
        <dbReference type="Proteomes" id="UP000054600"/>
    </source>
</evidence>
<evidence type="ECO:0000256" key="2">
    <source>
        <dbReference type="ARBA" id="ARBA00022448"/>
    </source>
</evidence>
<dbReference type="GO" id="GO:0015293">
    <property type="term" value="F:symporter activity"/>
    <property type="evidence" value="ECO:0007669"/>
    <property type="project" value="UniProtKB-KW"/>
</dbReference>
<dbReference type="SUPFAM" id="SSF103473">
    <property type="entry name" value="MFS general substrate transporter"/>
    <property type="match status" value="1"/>
</dbReference>
<evidence type="ECO:0000256" key="8">
    <source>
        <dbReference type="SAM" id="Phobius"/>
    </source>
</evidence>
<feature type="transmembrane region" description="Helical" evidence="8">
    <location>
        <begin position="80"/>
        <end position="101"/>
    </location>
</feature>
<feature type="transmembrane region" description="Helical" evidence="8">
    <location>
        <begin position="143"/>
        <end position="167"/>
    </location>
</feature>
<feature type="transmembrane region" description="Helical" evidence="8">
    <location>
        <begin position="268"/>
        <end position="288"/>
    </location>
</feature>